<proteinExistence type="predicted"/>
<dbReference type="EMBL" id="JPVP01000048">
    <property type="protein sequence ID" value="KGR87231.1"/>
    <property type="molecule type" value="Genomic_DNA"/>
</dbReference>
<dbReference type="Pfam" id="PF09953">
    <property type="entry name" value="DUF2187"/>
    <property type="match status" value="1"/>
</dbReference>
<evidence type="ECO:0000313" key="2">
    <source>
        <dbReference type="Proteomes" id="UP000030437"/>
    </source>
</evidence>
<comment type="caution">
    <text evidence="1">The sequence shown here is derived from an EMBL/GenBank/DDBJ whole genome shotgun (WGS) entry which is preliminary data.</text>
</comment>
<evidence type="ECO:0000313" key="1">
    <source>
        <dbReference type="EMBL" id="KGR87231.1"/>
    </source>
</evidence>
<gene>
    <name evidence="1" type="ORF">CD32_04165</name>
</gene>
<dbReference type="RefSeq" id="WP_036151581.1">
    <property type="nucleotide sequence ID" value="NZ_AVCX01000015.1"/>
</dbReference>
<protein>
    <recommendedName>
        <fullName evidence="3">DUF2187 domain-containing protein</fullName>
    </recommendedName>
</protein>
<dbReference type="AlphaFoldDB" id="A0A0A3IR88"/>
<sequence length="74" mass="8658">MNVQKARVHDQILFNRFNETLEGTVIKRYENSVVVKLTLESYNKVLEDLPNDLTVVNDKNYQIIYQASENKELA</sequence>
<evidence type="ECO:0008006" key="3">
    <source>
        <dbReference type="Google" id="ProtNLM"/>
    </source>
</evidence>
<organism evidence="1 2">
    <name type="scientific">Lysinibacillus odysseyi 34hs-1 = NBRC 100172</name>
    <dbReference type="NCBI Taxonomy" id="1220589"/>
    <lineage>
        <taxon>Bacteria</taxon>
        <taxon>Bacillati</taxon>
        <taxon>Bacillota</taxon>
        <taxon>Bacilli</taxon>
        <taxon>Bacillales</taxon>
        <taxon>Bacillaceae</taxon>
        <taxon>Lysinibacillus</taxon>
    </lineage>
</organism>
<dbReference type="Proteomes" id="UP000030437">
    <property type="component" value="Unassembled WGS sequence"/>
</dbReference>
<reference evidence="1 2" key="1">
    <citation type="submission" date="2014-02" db="EMBL/GenBank/DDBJ databases">
        <title>Draft genome sequence of Lysinibacillus odysseyi NBRC 100172.</title>
        <authorList>
            <person name="Zhang F."/>
            <person name="Wang G."/>
            <person name="Zhang L."/>
        </authorList>
    </citation>
    <scope>NUCLEOTIDE SEQUENCE [LARGE SCALE GENOMIC DNA]</scope>
    <source>
        <strain evidence="1 2">NBRC 100172</strain>
    </source>
</reference>
<name>A0A0A3IR88_9BACI</name>
<dbReference type="InterPro" id="IPR018690">
    <property type="entry name" value="DUF2187"/>
</dbReference>
<accession>A0A0A3IR88</accession>
<keyword evidence="2" id="KW-1185">Reference proteome</keyword>